<keyword evidence="4" id="KW-1185">Reference proteome</keyword>
<reference evidence="3 4" key="1">
    <citation type="submission" date="2020-09" db="EMBL/GenBank/DDBJ databases">
        <authorList>
            <person name="Tanuku N.R.S."/>
        </authorList>
    </citation>
    <scope>NUCLEOTIDE SEQUENCE [LARGE SCALE GENOMIC DNA]</scope>
    <source>
        <strain evidence="3 4">AK62</strain>
    </source>
</reference>
<proteinExistence type="predicted"/>
<organism evidence="3 4">
    <name type="scientific">Marinobacterium alkalitolerans</name>
    <dbReference type="NCBI Taxonomy" id="1542925"/>
    <lineage>
        <taxon>Bacteria</taxon>
        <taxon>Pseudomonadati</taxon>
        <taxon>Pseudomonadota</taxon>
        <taxon>Gammaproteobacteria</taxon>
        <taxon>Oceanospirillales</taxon>
        <taxon>Oceanospirillaceae</taxon>
        <taxon>Marinobacterium</taxon>
    </lineage>
</organism>
<sequence length="442" mass="48380">MNEADILVLGGGPAGGAVAIGLARMGYAVTLVGEPRPFDAVEGASERAVQGMRAAGFHQALAEMATETPRQVTWNGETSAANTEFLIPRQPFDRALLRDIADQGVNVIEGRIHSCHEHEGIFRAMVASENEREQLVAAPFLVEARGRSAPAAGVPRVKGTATVSLLQYWQGPEAAPRTAVQSFADGWAWMAMRADGRRYLQLTVDVASAQLPPKQQLGEWCHQQLMQLEQAQPFIRDARPTGSVYARTSSPVLCQRSAGDNWIRVGDAAMAVDPLSGNGIFQALSSALQAPAVVNTLIQQPEKAALAQQFHEARVEGLFYRFARIGRDFYAQEQQWPERPFWKGRCQWPDSQPMHQSVSPEQVVTAMRPVVENGLITQAQVVVTPDQPLGIWHLNGLPLAPLLDAVRQAPERSPADVLSDHLEGEQGRLLAGWMQQQGWLYP</sequence>
<keyword evidence="1" id="KW-0560">Oxidoreductase</keyword>
<dbReference type="InterPro" id="IPR050816">
    <property type="entry name" value="Flavin-dep_Halogenase_NPB"/>
</dbReference>
<gene>
    <name evidence="3" type="ORF">H9C73_06110</name>
</gene>
<feature type="domain" description="FAD-binding" evidence="2">
    <location>
        <begin position="3"/>
        <end position="288"/>
    </location>
</feature>
<dbReference type="InterPro" id="IPR036188">
    <property type="entry name" value="FAD/NAD-bd_sf"/>
</dbReference>
<dbReference type="PRINTS" id="PR00420">
    <property type="entry name" value="RNGMNOXGNASE"/>
</dbReference>
<evidence type="ECO:0000259" key="2">
    <source>
        <dbReference type="Pfam" id="PF01494"/>
    </source>
</evidence>
<comment type="caution">
    <text evidence="3">The sequence shown here is derived from an EMBL/GenBank/DDBJ whole genome shotgun (WGS) entry which is preliminary data.</text>
</comment>
<name>A0ABS3Z9C2_9GAMM</name>
<dbReference type="SUPFAM" id="SSF51905">
    <property type="entry name" value="FAD/NAD(P)-binding domain"/>
    <property type="match status" value="1"/>
</dbReference>
<dbReference type="Gene3D" id="3.50.50.60">
    <property type="entry name" value="FAD/NAD(P)-binding domain"/>
    <property type="match status" value="1"/>
</dbReference>
<protein>
    <submittedName>
        <fullName evidence="3">Tryptophan 7-halogenase</fullName>
    </submittedName>
</protein>
<accession>A0ABS3Z9C2</accession>
<dbReference type="PANTHER" id="PTHR43747">
    <property type="entry name" value="FAD-BINDING PROTEIN"/>
    <property type="match status" value="1"/>
</dbReference>
<dbReference type="PANTHER" id="PTHR43747:SF5">
    <property type="entry name" value="FAD-BINDING DOMAIN-CONTAINING PROTEIN"/>
    <property type="match status" value="1"/>
</dbReference>
<dbReference type="Gene3D" id="3.30.9.100">
    <property type="match status" value="1"/>
</dbReference>
<dbReference type="Pfam" id="PF01494">
    <property type="entry name" value="FAD_binding_3"/>
    <property type="match status" value="1"/>
</dbReference>
<dbReference type="Proteomes" id="UP000810171">
    <property type="component" value="Unassembled WGS sequence"/>
</dbReference>
<evidence type="ECO:0000256" key="1">
    <source>
        <dbReference type="ARBA" id="ARBA00023002"/>
    </source>
</evidence>
<dbReference type="InterPro" id="IPR002938">
    <property type="entry name" value="FAD-bd"/>
</dbReference>
<evidence type="ECO:0000313" key="3">
    <source>
        <dbReference type="EMBL" id="MBP0048303.1"/>
    </source>
</evidence>
<dbReference type="RefSeq" id="WP_209286923.1">
    <property type="nucleotide sequence ID" value="NZ_JACVEW010000007.1"/>
</dbReference>
<dbReference type="EMBL" id="JACVEW010000007">
    <property type="protein sequence ID" value="MBP0048303.1"/>
    <property type="molecule type" value="Genomic_DNA"/>
</dbReference>
<evidence type="ECO:0000313" key="4">
    <source>
        <dbReference type="Proteomes" id="UP000810171"/>
    </source>
</evidence>